<keyword evidence="2" id="KW-1133">Transmembrane helix</keyword>
<evidence type="ECO:0000313" key="5">
    <source>
        <dbReference type="Proteomes" id="UP001634394"/>
    </source>
</evidence>
<protein>
    <submittedName>
        <fullName evidence="4">Uncharacterized protein</fullName>
    </submittedName>
</protein>
<feature type="signal peptide" evidence="3">
    <location>
        <begin position="1"/>
        <end position="21"/>
    </location>
</feature>
<dbReference type="Proteomes" id="UP001634394">
    <property type="component" value="Unassembled WGS sequence"/>
</dbReference>
<gene>
    <name evidence="4" type="ORF">ACJMK2_044335</name>
</gene>
<evidence type="ECO:0000256" key="3">
    <source>
        <dbReference type="SAM" id="SignalP"/>
    </source>
</evidence>
<keyword evidence="2" id="KW-0812">Transmembrane</keyword>
<organism evidence="4 5">
    <name type="scientific">Sinanodonta woodiana</name>
    <name type="common">Chinese pond mussel</name>
    <name type="synonym">Anodonta woodiana</name>
    <dbReference type="NCBI Taxonomy" id="1069815"/>
    <lineage>
        <taxon>Eukaryota</taxon>
        <taxon>Metazoa</taxon>
        <taxon>Spiralia</taxon>
        <taxon>Lophotrochozoa</taxon>
        <taxon>Mollusca</taxon>
        <taxon>Bivalvia</taxon>
        <taxon>Autobranchia</taxon>
        <taxon>Heteroconchia</taxon>
        <taxon>Palaeoheterodonta</taxon>
        <taxon>Unionida</taxon>
        <taxon>Unionoidea</taxon>
        <taxon>Unionidae</taxon>
        <taxon>Unioninae</taxon>
        <taxon>Sinanodonta</taxon>
    </lineage>
</organism>
<keyword evidence="3" id="KW-0732">Signal</keyword>
<feature type="transmembrane region" description="Helical" evidence="2">
    <location>
        <begin position="261"/>
        <end position="282"/>
    </location>
</feature>
<feature type="compositionally biased region" description="Polar residues" evidence="1">
    <location>
        <begin position="71"/>
        <end position="85"/>
    </location>
</feature>
<evidence type="ECO:0000313" key="4">
    <source>
        <dbReference type="EMBL" id="KAL3867105.1"/>
    </source>
</evidence>
<name>A0ABD3W0P2_SINWO</name>
<accession>A0ABD3W0P2</accession>
<dbReference type="AlphaFoldDB" id="A0ABD3W0P2"/>
<proteinExistence type="predicted"/>
<dbReference type="EMBL" id="JBJQND010000009">
    <property type="protein sequence ID" value="KAL3867105.1"/>
    <property type="molecule type" value="Genomic_DNA"/>
</dbReference>
<feature type="chain" id="PRO_5044896599" evidence="3">
    <location>
        <begin position="22"/>
        <end position="307"/>
    </location>
</feature>
<evidence type="ECO:0000256" key="2">
    <source>
        <dbReference type="SAM" id="Phobius"/>
    </source>
</evidence>
<reference evidence="4 5" key="1">
    <citation type="submission" date="2024-11" db="EMBL/GenBank/DDBJ databases">
        <title>Chromosome-level genome assembly of the freshwater bivalve Anodonta woodiana.</title>
        <authorList>
            <person name="Chen X."/>
        </authorList>
    </citation>
    <scope>NUCLEOTIDE SEQUENCE [LARGE SCALE GENOMIC DNA]</scope>
    <source>
        <strain evidence="4">MN2024</strain>
        <tissue evidence="4">Gills</tissue>
    </source>
</reference>
<evidence type="ECO:0000256" key="1">
    <source>
        <dbReference type="SAM" id="MobiDB-lite"/>
    </source>
</evidence>
<sequence>MAVGVTIFIFLLVLQSRASQALNDFKFNQLTSFFFMQTLSTAGPTMQYTTSPAAVRTGISTNAVSSSSISGDSNKTENISTQTGETTTHLPSVYYTSATLMPVSTTITIKINNGTISSNESTTTTTTTTTTTKTTMQTTKTTASNANSHGSQSKTFSTIISTAISSANSTVGQTVTENANRTPDLTGISTEGSNQNSHVSTTITSSTAVSKVTSSTAVSNVASSTAVSNVTSSTAVSNSMGESGKGNEKEITNGPGYDRDLVIIFGTMLSLMLVASIGYGIFKCKRRQKHRQFIEGGGVIQIETSKF</sequence>
<keyword evidence="5" id="KW-1185">Reference proteome</keyword>
<comment type="caution">
    <text evidence="4">The sequence shown here is derived from an EMBL/GenBank/DDBJ whole genome shotgun (WGS) entry which is preliminary data.</text>
</comment>
<keyword evidence="2" id="KW-0472">Membrane</keyword>
<feature type="region of interest" description="Disordered" evidence="1">
    <location>
        <begin position="65"/>
        <end position="85"/>
    </location>
</feature>